<dbReference type="InterPro" id="IPR010492">
    <property type="entry name" value="GINS_Psf3"/>
</dbReference>
<evidence type="ECO:0000313" key="2">
    <source>
        <dbReference type="EMBL" id="EER15450.1"/>
    </source>
</evidence>
<evidence type="ECO:0000256" key="1">
    <source>
        <dbReference type="SAM" id="MobiDB-lite"/>
    </source>
</evidence>
<dbReference type="AlphaFoldDB" id="C5KJE8"/>
<reference evidence="2 3" key="1">
    <citation type="submission" date="2008-07" db="EMBL/GenBank/DDBJ databases">
        <authorList>
            <person name="El-Sayed N."/>
            <person name="Caler E."/>
            <person name="Inman J."/>
            <person name="Amedeo P."/>
            <person name="Hass B."/>
            <person name="Wortman J."/>
        </authorList>
    </citation>
    <scope>NUCLEOTIDE SEQUENCE [LARGE SCALE GENOMIC DNA]</scope>
    <source>
        <strain evidence="3">ATCC 50983 / TXsc</strain>
    </source>
</reference>
<dbReference type="OMA" id="SEREMFH"/>
<name>C5KJE8_PERM5</name>
<gene>
    <name evidence="2" type="ORF">Pmar_PMAR018804</name>
</gene>
<dbReference type="PANTHER" id="PTHR22768:SF0">
    <property type="entry name" value="DNA REPLICATION COMPLEX GINS PROTEIN PSF3"/>
    <property type="match status" value="1"/>
</dbReference>
<keyword evidence="3" id="KW-1185">Reference proteome</keyword>
<proteinExistence type="predicted"/>
<dbReference type="InterPro" id="IPR038437">
    <property type="entry name" value="GINS_Psf3_sf"/>
</dbReference>
<dbReference type="GO" id="GO:0000811">
    <property type="term" value="C:GINS complex"/>
    <property type="evidence" value="ECO:0007669"/>
    <property type="project" value="TreeGrafter"/>
</dbReference>
<feature type="region of interest" description="Disordered" evidence="1">
    <location>
        <begin position="1"/>
        <end position="32"/>
    </location>
</feature>
<protein>
    <submittedName>
        <fullName evidence="2">Uncharacterized protein</fullName>
    </submittedName>
</protein>
<organism evidence="3">
    <name type="scientific">Perkinsus marinus (strain ATCC 50983 / TXsc)</name>
    <dbReference type="NCBI Taxonomy" id="423536"/>
    <lineage>
        <taxon>Eukaryota</taxon>
        <taxon>Sar</taxon>
        <taxon>Alveolata</taxon>
        <taxon>Perkinsozoa</taxon>
        <taxon>Perkinsea</taxon>
        <taxon>Perkinsida</taxon>
        <taxon>Perkinsidae</taxon>
        <taxon>Perkinsus</taxon>
    </lineage>
</organism>
<feature type="compositionally biased region" description="Polar residues" evidence="1">
    <location>
        <begin position="90"/>
        <end position="104"/>
    </location>
</feature>
<sequence>MSYSTSQDVFSEDPNYSSVSGTQSSAAAGGGKYSRKDYWDLDQILQDEQLIDCRLIDTAYGLGWMNSQAAEVHSYQQQQQQQSEGDDENMSQAENNDRASTGQSGAADGNHLPADCKLSLPMWIAEGLYLRRFVEIEEVPSIFNAKMQGLMTLEASVMRLDQKSFYYFEIGMRLAALLGLHSLMERLLKGMFERARNIFDVAQTQIVGADQEKKMQVLMDFMTRSEREMFHQGVMVAAEYELFRKGELSKVRQSAVHIAPRRE</sequence>
<dbReference type="Gene3D" id="1.20.58.2050">
    <property type="match status" value="1"/>
</dbReference>
<dbReference type="GeneID" id="9046193"/>
<dbReference type="EMBL" id="GG673601">
    <property type="protein sequence ID" value="EER15450.1"/>
    <property type="molecule type" value="Genomic_DNA"/>
</dbReference>
<accession>C5KJE8</accession>
<feature type="region of interest" description="Disordered" evidence="1">
    <location>
        <begin position="73"/>
        <end position="108"/>
    </location>
</feature>
<dbReference type="PANTHER" id="PTHR22768">
    <property type="entry name" value="DNA REPLICATION COMPLEX GINS PROTEIN PSF3"/>
    <property type="match status" value="1"/>
</dbReference>
<dbReference type="SUPFAM" id="SSF158573">
    <property type="entry name" value="GINS helical bundle-like"/>
    <property type="match status" value="1"/>
</dbReference>
<dbReference type="Proteomes" id="UP000007800">
    <property type="component" value="Unassembled WGS sequence"/>
</dbReference>
<dbReference type="GO" id="GO:1902975">
    <property type="term" value="P:mitotic DNA replication initiation"/>
    <property type="evidence" value="ECO:0007669"/>
    <property type="project" value="TreeGrafter"/>
</dbReference>
<dbReference type="OrthoDB" id="10251744at2759"/>
<dbReference type="SUPFAM" id="SSF160059">
    <property type="entry name" value="PriA/YqbF domain"/>
    <property type="match status" value="1"/>
</dbReference>
<dbReference type="RefSeq" id="XP_002783654.1">
    <property type="nucleotide sequence ID" value="XM_002783608.1"/>
</dbReference>
<feature type="compositionally biased region" description="Low complexity" evidence="1">
    <location>
        <begin position="17"/>
        <end position="27"/>
    </location>
</feature>
<dbReference type="InterPro" id="IPR036224">
    <property type="entry name" value="GINS_bundle-like_dom_sf"/>
</dbReference>
<dbReference type="InParanoid" id="C5KJE8"/>
<evidence type="ECO:0000313" key="3">
    <source>
        <dbReference type="Proteomes" id="UP000007800"/>
    </source>
</evidence>